<reference evidence="2 5" key="3">
    <citation type="submission" date="2018-06" db="EMBL/GenBank/DDBJ databases">
        <title>Population genomics shows no distinction between pathogenic Candida krusei and environmental Pichia kudriavzevii: One species, four names.</title>
        <authorList>
            <person name="Douglass A.P."/>
            <person name="Offei B."/>
            <person name="Braun-Galleani S."/>
            <person name="Coughlan A.Y."/>
            <person name="Martos A."/>
            <person name="Ortiz-Merino R.A."/>
            <person name="Byrne K.P."/>
            <person name="Wolfe K.H."/>
        </authorList>
    </citation>
    <scope>NUCLEOTIDE SEQUENCE [LARGE SCALE GENOMIC DNA]</scope>
    <source>
        <strain evidence="2 5">CBS573</strain>
    </source>
</reference>
<organism evidence="3 4">
    <name type="scientific">Pichia kudriavzevii</name>
    <name type="common">Yeast</name>
    <name type="synonym">Issatchenkia orientalis</name>
    <dbReference type="NCBI Taxonomy" id="4909"/>
    <lineage>
        <taxon>Eukaryota</taxon>
        <taxon>Fungi</taxon>
        <taxon>Dikarya</taxon>
        <taxon>Ascomycota</taxon>
        <taxon>Saccharomycotina</taxon>
        <taxon>Pichiomycetes</taxon>
        <taxon>Pichiales</taxon>
        <taxon>Pichiaceae</taxon>
        <taxon>Pichia</taxon>
    </lineage>
</organism>
<dbReference type="EMBL" id="JQFK01000002">
    <property type="protein sequence ID" value="KGK40505.1"/>
    <property type="molecule type" value="Genomic_DNA"/>
</dbReference>
<protein>
    <submittedName>
        <fullName evidence="3">Uncharacterized protein</fullName>
    </submittedName>
</protein>
<accession>A0A099P6G9</accession>
<evidence type="ECO:0000313" key="4">
    <source>
        <dbReference type="Proteomes" id="UP000029867"/>
    </source>
</evidence>
<keyword evidence="1" id="KW-0472">Membrane</keyword>
<reference evidence="3" key="2">
    <citation type="submission" date="2014-08" db="EMBL/GenBank/DDBJ databases">
        <title>Exploiting Issatchenkia orientalis SD108 for Succinic Acid Production.</title>
        <authorList>
            <person name="Xiao H."/>
            <person name="Shao Z."/>
            <person name="Jiang Y."/>
            <person name="Dole S."/>
            <person name="Zhao H."/>
        </authorList>
    </citation>
    <scope>NUCLEOTIDE SEQUENCE [LARGE SCALE GENOMIC DNA]</scope>
    <source>
        <strain evidence="3">SD108</strain>
    </source>
</reference>
<dbReference type="GeneID" id="40384084"/>
<keyword evidence="1" id="KW-0812">Transmembrane</keyword>
<dbReference type="EMBL" id="CP028775">
    <property type="protein sequence ID" value="AWU76289.1"/>
    <property type="molecule type" value="Genomic_DNA"/>
</dbReference>
<dbReference type="AlphaFoldDB" id="A0A099P6G9"/>
<gene>
    <name evidence="2" type="ORF">C5L36_0C02330</name>
    <name evidence="3" type="ORF">JL09_g480</name>
</gene>
<feature type="transmembrane region" description="Helical" evidence="1">
    <location>
        <begin position="38"/>
        <end position="59"/>
    </location>
</feature>
<dbReference type="Proteomes" id="UP000029867">
    <property type="component" value="Unassembled WGS sequence"/>
</dbReference>
<evidence type="ECO:0000313" key="3">
    <source>
        <dbReference type="EMBL" id="KGK40505.1"/>
    </source>
</evidence>
<keyword evidence="5" id="KW-1185">Reference proteome</keyword>
<evidence type="ECO:0000256" key="1">
    <source>
        <dbReference type="SAM" id="Phobius"/>
    </source>
</evidence>
<proteinExistence type="predicted"/>
<keyword evidence="1" id="KW-1133">Transmembrane helix</keyword>
<name>A0A099P6G9_PICKU</name>
<dbReference type="RefSeq" id="XP_029321766.1">
    <property type="nucleotide sequence ID" value="XM_029465906.1"/>
</dbReference>
<dbReference type="OrthoDB" id="5596576at2759"/>
<sequence>MVFDNTESAPLLGSTFTTDNSFKSKWNNFKRQAVRNKLHVYVPIGIISVILFSLIAIFFTHVKPNLGVGVAEGTVFDTDNLRLLGLGDSGGIDLQISGTNTNNYTNIDDSWIRNYFKAGGFTLRGLNLKIDDLDLIVHEGDEKLNLGKAAIKPFYVKIANNKSTPMDLFITLYPNGKGVKSILKRVLLEKDPKLRLTGDANVKVYILGGFLPVSSISVPLDVEF</sequence>
<reference evidence="4" key="1">
    <citation type="journal article" date="2014" name="Microb. Cell Fact.">
        <title>Exploiting Issatchenkia orientalis SD108 for succinic acid production.</title>
        <authorList>
            <person name="Xiao H."/>
            <person name="Shao Z."/>
            <person name="Jiang Y."/>
            <person name="Dole S."/>
            <person name="Zhao H."/>
        </authorList>
    </citation>
    <scope>NUCLEOTIDE SEQUENCE [LARGE SCALE GENOMIC DNA]</scope>
    <source>
        <strain evidence="4">SD108</strain>
    </source>
</reference>
<evidence type="ECO:0000313" key="2">
    <source>
        <dbReference type="EMBL" id="AWU76289.1"/>
    </source>
</evidence>
<dbReference type="KEGG" id="pkz:C5L36_0C02330"/>
<dbReference type="Proteomes" id="UP000249293">
    <property type="component" value="Chromosome 3"/>
</dbReference>
<evidence type="ECO:0000313" key="5">
    <source>
        <dbReference type="Proteomes" id="UP000249293"/>
    </source>
</evidence>
<dbReference type="VEuPathDB" id="FungiDB:C5L36_0C02330"/>
<dbReference type="HOGENOM" id="CLU_107678_0_0_1"/>